<keyword evidence="5 7" id="KW-1133">Transmembrane helix</keyword>
<dbReference type="GO" id="GO:0006629">
    <property type="term" value="P:lipid metabolic process"/>
    <property type="evidence" value="ECO:0007669"/>
    <property type="project" value="TreeGrafter"/>
</dbReference>
<keyword evidence="4" id="KW-0256">Endoplasmic reticulum</keyword>
<reference evidence="8 9" key="1">
    <citation type="submission" date="2020-02" db="EMBL/GenBank/DDBJ databases">
        <title>Genome sequences of Thiorhodococcus mannitoliphagus and Thiorhodococcus minor, purple sulfur photosynthetic bacteria in the gammaproteobacterial family, Chromatiaceae.</title>
        <authorList>
            <person name="Aviles F.A."/>
            <person name="Meyer T.E."/>
            <person name="Kyndt J.A."/>
        </authorList>
    </citation>
    <scope>NUCLEOTIDE SEQUENCE [LARGE SCALE GENOMIC DNA]</scope>
    <source>
        <strain evidence="8 9">DSM 11518</strain>
    </source>
</reference>
<dbReference type="GO" id="GO:0012505">
    <property type="term" value="C:endomembrane system"/>
    <property type="evidence" value="ECO:0007669"/>
    <property type="project" value="UniProtKB-SubCell"/>
</dbReference>
<dbReference type="AlphaFoldDB" id="A0A6M0JW03"/>
<organism evidence="8 9">
    <name type="scientific">Thiorhodococcus minor</name>
    <dbReference type="NCBI Taxonomy" id="57489"/>
    <lineage>
        <taxon>Bacteria</taxon>
        <taxon>Pseudomonadati</taxon>
        <taxon>Pseudomonadota</taxon>
        <taxon>Gammaproteobacteria</taxon>
        <taxon>Chromatiales</taxon>
        <taxon>Chromatiaceae</taxon>
        <taxon>Thiorhodococcus</taxon>
    </lineage>
</organism>
<protein>
    <submittedName>
        <fullName evidence="8">Uncharacterized protein</fullName>
    </submittedName>
</protein>
<feature type="transmembrane region" description="Helical" evidence="7">
    <location>
        <begin position="282"/>
        <end position="303"/>
    </location>
</feature>
<proteinExistence type="predicted"/>
<keyword evidence="9" id="KW-1185">Reference proteome</keyword>
<dbReference type="Pfam" id="PF07787">
    <property type="entry name" value="TMEM43"/>
    <property type="match status" value="1"/>
</dbReference>
<dbReference type="InterPro" id="IPR012430">
    <property type="entry name" value="TMEM43_fam"/>
</dbReference>
<evidence type="ECO:0000256" key="3">
    <source>
        <dbReference type="ARBA" id="ARBA00022692"/>
    </source>
</evidence>
<evidence type="ECO:0000313" key="9">
    <source>
        <dbReference type="Proteomes" id="UP000483379"/>
    </source>
</evidence>
<keyword evidence="3 7" id="KW-0812">Transmembrane</keyword>
<gene>
    <name evidence="8" type="ORF">G3446_05560</name>
</gene>
<dbReference type="PANTHER" id="PTHR13416">
    <property type="match status" value="1"/>
</dbReference>
<feature type="transmembrane region" description="Helical" evidence="7">
    <location>
        <begin position="315"/>
        <end position="344"/>
    </location>
</feature>
<evidence type="ECO:0000256" key="7">
    <source>
        <dbReference type="SAM" id="Phobius"/>
    </source>
</evidence>
<feature type="transmembrane region" description="Helical" evidence="7">
    <location>
        <begin position="21"/>
        <end position="40"/>
    </location>
</feature>
<evidence type="ECO:0000256" key="4">
    <source>
        <dbReference type="ARBA" id="ARBA00022824"/>
    </source>
</evidence>
<evidence type="ECO:0000256" key="6">
    <source>
        <dbReference type="ARBA" id="ARBA00023136"/>
    </source>
</evidence>
<dbReference type="GO" id="GO:0071763">
    <property type="term" value="P:nuclear membrane organization"/>
    <property type="evidence" value="ECO:0007669"/>
    <property type="project" value="TreeGrafter"/>
</dbReference>
<feature type="transmembrane region" description="Helical" evidence="7">
    <location>
        <begin position="350"/>
        <end position="368"/>
    </location>
</feature>
<keyword evidence="6 7" id="KW-0472">Membrane</keyword>
<name>A0A6M0JW03_9GAMM</name>
<evidence type="ECO:0000256" key="1">
    <source>
        <dbReference type="ARBA" id="ARBA00004127"/>
    </source>
</evidence>
<dbReference type="PANTHER" id="PTHR13416:SF2">
    <property type="entry name" value="TRANSMEMBRANE PROTEIN 43"/>
    <property type="match status" value="1"/>
</dbReference>
<dbReference type="EMBL" id="JAAIJQ010000011">
    <property type="protein sequence ID" value="NEV61369.1"/>
    <property type="molecule type" value="Genomic_DNA"/>
</dbReference>
<dbReference type="Proteomes" id="UP000483379">
    <property type="component" value="Unassembled WGS sequence"/>
</dbReference>
<dbReference type="RefSeq" id="WP_164451521.1">
    <property type="nucleotide sequence ID" value="NZ_JAAIJQ010000011.1"/>
</dbReference>
<evidence type="ECO:0000256" key="2">
    <source>
        <dbReference type="ARBA" id="ARBA00004586"/>
    </source>
</evidence>
<evidence type="ECO:0000313" key="8">
    <source>
        <dbReference type="EMBL" id="NEV61369.1"/>
    </source>
</evidence>
<comment type="caution">
    <text evidence="8">The sequence shown here is derived from an EMBL/GenBank/DDBJ whole genome shotgun (WGS) entry which is preliminary data.</text>
</comment>
<sequence length="384" mass="40957">MADTFTETTTRSWSSRIGGSFKGILFGLVLIAVSFPLLWWNEGRAIDRAKTLAAGRDAVVSITPSPIDPANEGALVHLSGLATTRDQLSDDVFGVSARAIKLKRSVEMYQWTEEQGSKTTKNLGGSETTETTYSYERRWSDTWVDSSRFRQPSGHENPASMPYESQTAQAARVTLGAFALAARFVSQMDAFEPLNVAMSDRVPAGFSSHAGGYYRGSPASPQIGDIRVAFAVVDPMDVSAIGRQRGDAITTATMARGSIALLEPGLVDADAMFDKAETANRILTWLARLGGVLLMWLGFALVLGPLKVLADVVPFIGTLVGAGTGFIAALLALALGLITIAVAWVFYRPILAAILLGGAVIAILAALFRARRTTPQPPPPPQAT</sequence>
<comment type="subcellular location">
    <subcellularLocation>
        <location evidence="1">Endomembrane system</location>
        <topology evidence="1">Multi-pass membrane protein</topology>
    </subcellularLocation>
    <subcellularLocation>
        <location evidence="2">Endoplasmic reticulum membrane</location>
    </subcellularLocation>
</comment>
<accession>A0A6M0JW03</accession>
<evidence type="ECO:0000256" key="5">
    <source>
        <dbReference type="ARBA" id="ARBA00022989"/>
    </source>
</evidence>